<dbReference type="AlphaFoldDB" id="A0A401YML2"/>
<keyword evidence="2" id="KW-1185">Reference proteome</keyword>
<gene>
    <name evidence="1" type="ORF">EHYA_03514</name>
</gene>
<reference evidence="1 2" key="1">
    <citation type="submission" date="2018-12" db="EMBL/GenBank/DDBJ databases">
        <title>Draft genome sequence of Embleya hyalina NBRC 13850T.</title>
        <authorList>
            <person name="Komaki H."/>
            <person name="Hosoyama A."/>
            <person name="Kimura A."/>
            <person name="Ichikawa N."/>
            <person name="Tamura T."/>
        </authorList>
    </citation>
    <scope>NUCLEOTIDE SEQUENCE [LARGE SCALE GENOMIC DNA]</scope>
    <source>
        <strain evidence="1 2">NBRC 13850</strain>
    </source>
</reference>
<accession>A0A401YML2</accession>
<dbReference type="Proteomes" id="UP000286931">
    <property type="component" value="Unassembled WGS sequence"/>
</dbReference>
<sequence>MRRRGLKIVMTESHTGGCEPVAGELTAAGHSVLRCHGGSAVDSEAPCVAWTAGGACPLLAPDVDVVVDVRTGAGRQTAREQGAMCALVAGVPLVVCGPVDTLGAAGTLSRADVVCGPADVEAACHRAFSPVGPTAHRVVARAVSRALAGVTAPADVHVDLTARESVVVADITVAASPTATGFRRVRGAVRTALAPFTPTWPYVPVTLYHRTPGIRHE</sequence>
<evidence type="ECO:0000313" key="2">
    <source>
        <dbReference type="Proteomes" id="UP000286931"/>
    </source>
</evidence>
<name>A0A401YML2_9ACTN</name>
<protein>
    <submittedName>
        <fullName evidence="1">Uncharacterized protein</fullName>
    </submittedName>
</protein>
<evidence type="ECO:0000313" key="1">
    <source>
        <dbReference type="EMBL" id="GCD95831.1"/>
    </source>
</evidence>
<proteinExistence type="predicted"/>
<dbReference type="RefSeq" id="WP_126637943.1">
    <property type="nucleotide sequence ID" value="NZ_BIFH01000019.1"/>
</dbReference>
<dbReference type="EMBL" id="BIFH01000019">
    <property type="protein sequence ID" value="GCD95831.1"/>
    <property type="molecule type" value="Genomic_DNA"/>
</dbReference>
<organism evidence="1 2">
    <name type="scientific">Embleya hyalina</name>
    <dbReference type="NCBI Taxonomy" id="516124"/>
    <lineage>
        <taxon>Bacteria</taxon>
        <taxon>Bacillati</taxon>
        <taxon>Actinomycetota</taxon>
        <taxon>Actinomycetes</taxon>
        <taxon>Kitasatosporales</taxon>
        <taxon>Streptomycetaceae</taxon>
        <taxon>Embleya</taxon>
    </lineage>
</organism>
<dbReference type="OrthoDB" id="3369278at2"/>
<comment type="caution">
    <text evidence="1">The sequence shown here is derived from an EMBL/GenBank/DDBJ whole genome shotgun (WGS) entry which is preliminary data.</text>
</comment>